<keyword evidence="2" id="KW-1185">Reference proteome</keyword>
<protein>
    <submittedName>
        <fullName evidence="1">Uncharacterized protein</fullName>
    </submittedName>
</protein>
<dbReference type="EMBL" id="CP022989">
    <property type="protein sequence ID" value="ASV96831.1"/>
    <property type="molecule type" value="Genomic_DNA"/>
</dbReference>
<dbReference type="AlphaFoldDB" id="A0A248VE11"/>
<dbReference type="KEGG" id="parb:CJU94_00770"/>
<sequence>MLGCLTTSGIPAGHASYLTTALGKGCEASESRVRMRARRYPAKSGVQRRLYSASVNFPSVSRLSPSGPRRRLTVDAELVMRGSCAAPRRTAALKS</sequence>
<proteinExistence type="predicted"/>
<organism evidence="1 2">
    <name type="scientific">Paraburkholderia aromaticivorans</name>
    <dbReference type="NCBI Taxonomy" id="2026199"/>
    <lineage>
        <taxon>Bacteria</taxon>
        <taxon>Pseudomonadati</taxon>
        <taxon>Pseudomonadota</taxon>
        <taxon>Betaproteobacteria</taxon>
        <taxon>Burkholderiales</taxon>
        <taxon>Burkholderiaceae</taxon>
        <taxon>Paraburkholderia</taxon>
    </lineage>
</organism>
<name>A0A248VE11_9BURK</name>
<accession>A0A248VE11</accession>
<evidence type="ECO:0000313" key="2">
    <source>
        <dbReference type="Proteomes" id="UP000215158"/>
    </source>
</evidence>
<dbReference type="Proteomes" id="UP000215158">
    <property type="component" value="Chromosome 1"/>
</dbReference>
<reference evidence="1 2" key="1">
    <citation type="submission" date="2017-08" db="EMBL/GenBank/DDBJ databases">
        <title>Identification and genetic characteristics of simultaneous BTEX- and naphthalene-degrading Paraburkholderia sp. BN5 isolated from petroleum-contaminated soil.</title>
        <authorList>
            <person name="Lee Y."/>
            <person name="Jeon C.O."/>
        </authorList>
    </citation>
    <scope>NUCLEOTIDE SEQUENCE [LARGE SCALE GENOMIC DNA]</scope>
    <source>
        <strain evidence="1 2">BN5</strain>
    </source>
</reference>
<gene>
    <name evidence="1" type="ORF">CJU94_00770</name>
</gene>
<evidence type="ECO:0000313" key="1">
    <source>
        <dbReference type="EMBL" id="ASV96831.1"/>
    </source>
</evidence>